<name>A0A2T1KFJ6_9GAMM</name>
<protein>
    <submittedName>
        <fullName evidence="4">DUF4124 domain-containing protein</fullName>
    </submittedName>
</protein>
<reference evidence="4 5" key="1">
    <citation type="submission" date="2018-03" db="EMBL/GenBank/DDBJ databases">
        <title>Marinobacter brunus sp. nov., a marine bacterium of Gamma-proteobacteria isolated from the surface seawater of the South China Sea.</title>
        <authorList>
            <person name="Cheng H."/>
            <person name="Wu Y.-H."/>
            <person name="Xamxidin M."/>
            <person name="Xu X.-W."/>
        </authorList>
    </citation>
    <scope>NUCLEOTIDE SEQUENCE [LARGE SCALE GENOMIC DNA]</scope>
    <source>
        <strain evidence="4 5">JCM 30472</strain>
    </source>
</reference>
<dbReference type="OrthoDB" id="7062774at2"/>
<evidence type="ECO:0000256" key="1">
    <source>
        <dbReference type="SAM" id="MobiDB-lite"/>
    </source>
</evidence>
<feature type="domain" description="DUF4124" evidence="3">
    <location>
        <begin position="9"/>
        <end position="56"/>
    </location>
</feature>
<dbReference type="PROSITE" id="PS51257">
    <property type="entry name" value="PROKAR_LIPOPROTEIN"/>
    <property type="match status" value="1"/>
</dbReference>
<evidence type="ECO:0000256" key="2">
    <source>
        <dbReference type="SAM" id="SignalP"/>
    </source>
</evidence>
<feature type="region of interest" description="Disordered" evidence="1">
    <location>
        <begin position="81"/>
        <end position="101"/>
    </location>
</feature>
<evidence type="ECO:0000259" key="3">
    <source>
        <dbReference type="Pfam" id="PF13511"/>
    </source>
</evidence>
<keyword evidence="2" id="KW-0732">Signal</keyword>
<accession>A0A2T1KFJ6</accession>
<keyword evidence="5" id="KW-1185">Reference proteome</keyword>
<proteinExistence type="predicted"/>
<dbReference type="Proteomes" id="UP000238385">
    <property type="component" value="Unassembled WGS sequence"/>
</dbReference>
<evidence type="ECO:0000313" key="4">
    <source>
        <dbReference type="EMBL" id="PSF08543.1"/>
    </source>
</evidence>
<organism evidence="4 5">
    <name type="scientific">Marinobacter halophilus</name>
    <dbReference type="NCBI Taxonomy" id="1323740"/>
    <lineage>
        <taxon>Bacteria</taxon>
        <taxon>Pseudomonadati</taxon>
        <taxon>Pseudomonadota</taxon>
        <taxon>Gammaproteobacteria</taxon>
        <taxon>Pseudomonadales</taxon>
        <taxon>Marinobacteraceae</taxon>
        <taxon>Marinobacter</taxon>
    </lineage>
</organism>
<feature type="chain" id="PRO_5015773720" evidence="2">
    <location>
        <begin position="21"/>
        <end position="144"/>
    </location>
</feature>
<evidence type="ECO:0000313" key="5">
    <source>
        <dbReference type="Proteomes" id="UP000238385"/>
    </source>
</evidence>
<dbReference type="EMBL" id="PXNN01000011">
    <property type="protein sequence ID" value="PSF08543.1"/>
    <property type="molecule type" value="Genomic_DNA"/>
</dbReference>
<dbReference type="RefSeq" id="WP_106671145.1">
    <property type="nucleotide sequence ID" value="NZ_BMFE01000001.1"/>
</dbReference>
<gene>
    <name evidence="4" type="ORF">C7H08_07635</name>
</gene>
<feature type="compositionally biased region" description="Basic and acidic residues" evidence="1">
    <location>
        <begin position="92"/>
        <end position="101"/>
    </location>
</feature>
<feature type="signal peptide" evidence="2">
    <location>
        <begin position="1"/>
        <end position="20"/>
    </location>
</feature>
<dbReference type="Pfam" id="PF13511">
    <property type="entry name" value="DUF4124"/>
    <property type="match status" value="1"/>
</dbReference>
<comment type="caution">
    <text evidence="4">The sequence shown here is derived from an EMBL/GenBank/DDBJ whole genome shotgun (WGS) entry which is preliminary data.</text>
</comment>
<sequence length="144" mass="16718">MPRTMALSLLFVFSCSSAQAEIYRWIDANGSIHFSDKPPALQPHSQVQLRSTATVPMNENIHQAERISRQRKELDELLAPSSKARYAKARRKQGDRDKQCEKYRQQLDRLQTRLRAGYGNDRGNSLRQQRRELSHSFSLECMLN</sequence>
<dbReference type="AlphaFoldDB" id="A0A2T1KFJ6"/>
<dbReference type="InterPro" id="IPR025392">
    <property type="entry name" value="DUF4124"/>
</dbReference>